<dbReference type="OrthoDB" id="365077at2759"/>
<accession>A0A8S1BHG0</accession>
<name>A0A8S1BHG0_ARCPL</name>
<evidence type="ECO:0000313" key="2">
    <source>
        <dbReference type="EMBL" id="CAB3262067.1"/>
    </source>
</evidence>
<sequence length="70" mass="7856">MRFFFALFFIGVALCVLQDVEATYRKPPLNGSIFGKRGIAEYDTTGRALSALCEIATETCQAWYQALENK</sequence>
<keyword evidence="1" id="KW-0732">Signal</keyword>
<organism evidence="2 3">
    <name type="scientific">Arctia plantaginis</name>
    <name type="common">Wood tiger moth</name>
    <name type="synonym">Phalaena plantaginis</name>
    <dbReference type="NCBI Taxonomy" id="874455"/>
    <lineage>
        <taxon>Eukaryota</taxon>
        <taxon>Metazoa</taxon>
        <taxon>Ecdysozoa</taxon>
        <taxon>Arthropoda</taxon>
        <taxon>Hexapoda</taxon>
        <taxon>Insecta</taxon>
        <taxon>Pterygota</taxon>
        <taxon>Neoptera</taxon>
        <taxon>Endopterygota</taxon>
        <taxon>Lepidoptera</taxon>
        <taxon>Glossata</taxon>
        <taxon>Ditrysia</taxon>
        <taxon>Noctuoidea</taxon>
        <taxon>Erebidae</taxon>
        <taxon>Arctiinae</taxon>
        <taxon>Arctia</taxon>
    </lineage>
</organism>
<dbReference type="Proteomes" id="UP000494256">
    <property type="component" value="Unassembled WGS sequence"/>
</dbReference>
<evidence type="ECO:0008006" key="4">
    <source>
        <dbReference type="Google" id="ProtNLM"/>
    </source>
</evidence>
<gene>
    <name evidence="2" type="ORF">APLA_LOCUS17533</name>
</gene>
<evidence type="ECO:0000256" key="1">
    <source>
        <dbReference type="SAM" id="SignalP"/>
    </source>
</evidence>
<proteinExistence type="predicted"/>
<feature type="chain" id="PRO_5035815836" description="Neuropeptide SIFamide" evidence="1">
    <location>
        <begin position="23"/>
        <end position="70"/>
    </location>
</feature>
<evidence type="ECO:0000313" key="3">
    <source>
        <dbReference type="Proteomes" id="UP000494256"/>
    </source>
</evidence>
<reference evidence="2 3" key="1">
    <citation type="submission" date="2020-04" db="EMBL/GenBank/DDBJ databases">
        <authorList>
            <person name="Wallbank WR R."/>
            <person name="Pardo Diaz C."/>
            <person name="Kozak K."/>
            <person name="Martin S."/>
            <person name="Jiggins C."/>
            <person name="Moest M."/>
            <person name="Warren A I."/>
            <person name="Byers J.R.P. K."/>
            <person name="Montejo-Kovacevich G."/>
            <person name="Yen C E."/>
        </authorList>
    </citation>
    <scope>NUCLEOTIDE SEQUENCE [LARGE SCALE GENOMIC DNA]</scope>
</reference>
<dbReference type="EMBL" id="CADEBD010001048">
    <property type="protein sequence ID" value="CAB3262067.1"/>
    <property type="molecule type" value="Genomic_DNA"/>
</dbReference>
<dbReference type="AlphaFoldDB" id="A0A8S1BHG0"/>
<protein>
    <recommendedName>
        <fullName evidence="4">Neuropeptide SIFamide</fullName>
    </recommendedName>
</protein>
<comment type="caution">
    <text evidence="2">The sequence shown here is derived from an EMBL/GenBank/DDBJ whole genome shotgun (WGS) entry which is preliminary data.</text>
</comment>
<feature type="signal peptide" evidence="1">
    <location>
        <begin position="1"/>
        <end position="22"/>
    </location>
</feature>